<keyword evidence="7" id="KW-0378">Hydrolase</keyword>
<proteinExistence type="inferred from homology"/>
<evidence type="ECO:0000256" key="3">
    <source>
        <dbReference type="ARBA" id="ARBA00012180"/>
    </source>
</evidence>
<dbReference type="Gene3D" id="3.30.420.10">
    <property type="entry name" value="Ribonuclease H-like superfamily/Ribonuclease H"/>
    <property type="match status" value="1"/>
</dbReference>
<evidence type="ECO:0000313" key="9">
    <source>
        <dbReference type="EMBL" id="KAF2431459.1"/>
    </source>
</evidence>
<evidence type="ECO:0000256" key="5">
    <source>
        <dbReference type="ARBA" id="ARBA00022723"/>
    </source>
</evidence>
<comment type="catalytic activity">
    <reaction evidence="1">
        <text>Endonucleolytic cleavage to 5'-phosphomonoester.</text>
        <dbReference type="EC" id="3.1.26.4"/>
    </reaction>
</comment>
<dbReference type="OrthoDB" id="245563at2759"/>
<dbReference type="EMBL" id="MU007032">
    <property type="protein sequence ID" value="KAF2431459.1"/>
    <property type="molecule type" value="Genomic_DNA"/>
</dbReference>
<keyword evidence="10" id="KW-1185">Reference proteome</keyword>
<dbReference type="PROSITE" id="PS50879">
    <property type="entry name" value="RNASE_H_1"/>
    <property type="match status" value="1"/>
</dbReference>
<evidence type="ECO:0000256" key="4">
    <source>
        <dbReference type="ARBA" id="ARBA00022722"/>
    </source>
</evidence>
<dbReference type="PANTHER" id="PTHR10642:SF26">
    <property type="entry name" value="RIBONUCLEASE H1"/>
    <property type="match status" value="1"/>
</dbReference>
<dbReference type="InterPro" id="IPR012337">
    <property type="entry name" value="RNaseH-like_sf"/>
</dbReference>
<keyword evidence="4" id="KW-0540">Nuclease</keyword>
<dbReference type="PANTHER" id="PTHR10642">
    <property type="entry name" value="RIBONUCLEASE H1"/>
    <property type="match status" value="1"/>
</dbReference>
<evidence type="ECO:0000256" key="6">
    <source>
        <dbReference type="ARBA" id="ARBA00022759"/>
    </source>
</evidence>
<dbReference type="AlphaFoldDB" id="A0A9P4NUD8"/>
<sequence length="322" mass="35864">MPSVRELKNGKLVCRDHLLVVCPYCTMDLSFAEAADGEEDDDEIDEYESAEEDDRVFVLSGGTARFMPQWDEQILGPANTYRIEKDYENPPKPLSAAMVKKYDCLACNLTWLVGENGEAAAKSHPSHHTYQHDYCGTNRSLIVYTDGACEENGSADSKAGVGIFFQAGSKYNVSEGYALSDVATSQKAELQAIARALEHVRTKVLPDRIEEIKNGQHFLDKMSLKDIKDFRLIVTTDSSYAVEGICSNLPNWSLNEKKDSYRNKAGKAIKNSSGFLNIIKEVEMLAEVGVQVVYHLVKREENLEADALACSSLEWQLNLVSM</sequence>
<organism evidence="9 10">
    <name type="scientific">Tothia fuscella</name>
    <dbReference type="NCBI Taxonomy" id="1048955"/>
    <lineage>
        <taxon>Eukaryota</taxon>
        <taxon>Fungi</taxon>
        <taxon>Dikarya</taxon>
        <taxon>Ascomycota</taxon>
        <taxon>Pezizomycotina</taxon>
        <taxon>Dothideomycetes</taxon>
        <taxon>Pleosporomycetidae</taxon>
        <taxon>Venturiales</taxon>
        <taxon>Cylindrosympodiaceae</taxon>
        <taxon>Tothia</taxon>
    </lineage>
</organism>
<comment type="caution">
    <text evidence="9">The sequence shown here is derived from an EMBL/GenBank/DDBJ whole genome shotgun (WGS) entry which is preliminary data.</text>
</comment>
<feature type="domain" description="RNase H type-1" evidence="8">
    <location>
        <begin position="137"/>
        <end position="314"/>
    </location>
</feature>
<protein>
    <recommendedName>
        <fullName evidence="3">ribonuclease H</fullName>
        <ecNumber evidence="3">3.1.26.4</ecNumber>
    </recommendedName>
</protein>
<keyword evidence="6" id="KW-0255">Endonuclease</keyword>
<evidence type="ECO:0000256" key="2">
    <source>
        <dbReference type="ARBA" id="ARBA00005300"/>
    </source>
</evidence>
<dbReference type="InterPro" id="IPR050092">
    <property type="entry name" value="RNase_H"/>
</dbReference>
<evidence type="ECO:0000259" key="8">
    <source>
        <dbReference type="PROSITE" id="PS50879"/>
    </source>
</evidence>
<gene>
    <name evidence="9" type="ORF">EJ08DRAFT_648974</name>
</gene>
<evidence type="ECO:0000256" key="1">
    <source>
        <dbReference type="ARBA" id="ARBA00000077"/>
    </source>
</evidence>
<dbReference type="Proteomes" id="UP000800235">
    <property type="component" value="Unassembled WGS sequence"/>
</dbReference>
<evidence type="ECO:0000256" key="7">
    <source>
        <dbReference type="ARBA" id="ARBA00022801"/>
    </source>
</evidence>
<dbReference type="GO" id="GO:0046872">
    <property type="term" value="F:metal ion binding"/>
    <property type="evidence" value="ECO:0007669"/>
    <property type="project" value="UniProtKB-KW"/>
</dbReference>
<dbReference type="SUPFAM" id="SSF53098">
    <property type="entry name" value="Ribonuclease H-like"/>
    <property type="match status" value="1"/>
</dbReference>
<keyword evidence="5" id="KW-0479">Metal-binding</keyword>
<dbReference type="GO" id="GO:0043137">
    <property type="term" value="P:DNA replication, removal of RNA primer"/>
    <property type="evidence" value="ECO:0007669"/>
    <property type="project" value="TreeGrafter"/>
</dbReference>
<dbReference type="EC" id="3.1.26.4" evidence="3"/>
<evidence type="ECO:0000313" key="10">
    <source>
        <dbReference type="Proteomes" id="UP000800235"/>
    </source>
</evidence>
<dbReference type="InterPro" id="IPR036397">
    <property type="entry name" value="RNaseH_sf"/>
</dbReference>
<name>A0A9P4NUD8_9PEZI</name>
<dbReference type="GO" id="GO:0003676">
    <property type="term" value="F:nucleic acid binding"/>
    <property type="evidence" value="ECO:0007669"/>
    <property type="project" value="InterPro"/>
</dbReference>
<dbReference type="GO" id="GO:0004523">
    <property type="term" value="F:RNA-DNA hybrid ribonuclease activity"/>
    <property type="evidence" value="ECO:0007669"/>
    <property type="project" value="UniProtKB-EC"/>
</dbReference>
<comment type="similarity">
    <text evidence="2">Belongs to the RNase H family.</text>
</comment>
<reference evidence="9" key="1">
    <citation type="journal article" date="2020" name="Stud. Mycol.">
        <title>101 Dothideomycetes genomes: a test case for predicting lifestyles and emergence of pathogens.</title>
        <authorList>
            <person name="Haridas S."/>
            <person name="Albert R."/>
            <person name="Binder M."/>
            <person name="Bloem J."/>
            <person name="Labutti K."/>
            <person name="Salamov A."/>
            <person name="Andreopoulos B."/>
            <person name="Baker S."/>
            <person name="Barry K."/>
            <person name="Bills G."/>
            <person name="Bluhm B."/>
            <person name="Cannon C."/>
            <person name="Castanera R."/>
            <person name="Culley D."/>
            <person name="Daum C."/>
            <person name="Ezra D."/>
            <person name="Gonzalez J."/>
            <person name="Henrissat B."/>
            <person name="Kuo A."/>
            <person name="Liang C."/>
            <person name="Lipzen A."/>
            <person name="Lutzoni F."/>
            <person name="Magnuson J."/>
            <person name="Mondo S."/>
            <person name="Nolan M."/>
            <person name="Ohm R."/>
            <person name="Pangilinan J."/>
            <person name="Park H.-J."/>
            <person name="Ramirez L."/>
            <person name="Alfaro M."/>
            <person name="Sun H."/>
            <person name="Tritt A."/>
            <person name="Yoshinaga Y."/>
            <person name="Zwiers L.-H."/>
            <person name="Turgeon B."/>
            <person name="Goodwin S."/>
            <person name="Spatafora J."/>
            <person name="Crous P."/>
            <person name="Grigoriev I."/>
        </authorList>
    </citation>
    <scope>NUCLEOTIDE SEQUENCE</scope>
    <source>
        <strain evidence="9">CBS 130266</strain>
    </source>
</reference>
<dbReference type="InterPro" id="IPR002156">
    <property type="entry name" value="RNaseH_domain"/>
</dbReference>
<dbReference type="Pfam" id="PF00075">
    <property type="entry name" value="RNase_H"/>
    <property type="match status" value="1"/>
</dbReference>
<accession>A0A9P4NUD8</accession>